<dbReference type="EMBL" id="BAAADJ010000023">
    <property type="protein sequence ID" value="GAA0333374.1"/>
    <property type="molecule type" value="Genomic_DNA"/>
</dbReference>
<feature type="domain" description="Replicative helicase loading/DNA remodeling protein DnaB N-terminal winged helix" evidence="4">
    <location>
        <begin position="11"/>
        <end position="267"/>
    </location>
</feature>
<gene>
    <name evidence="5" type="ORF">GCM10008967_25150</name>
</gene>
<comment type="caution">
    <text evidence="5">The sequence shown here is derived from an EMBL/GenBank/DDBJ whole genome shotgun (WGS) entry which is preliminary data.</text>
</comment>
<dbReference type="Pfam" id="PF07261">
    <property type="entry name" value="DnaB_2"/>
    <property type="match status" value="1"/>
</dbReference>
<feature type="domain" description="DnaB/C C-terminal" evidence="3">
    <location>
        <begin position="327"/>
        <end position="393"/>
    </location>
</feature>
<evidence type="ECO:0000256" key="2">
    <source>
        <dbReference type="SAM" id="MobiDB-lite"/>
    </source>
</evidence>
<evidence type="ECO:0000259" key="3">
    <source>
        <dbReference type="Pfam" id="PF07261"/>
    </source>
</evidence>
<dbReference type="Proteomes" id="UP001500782">
    <property type="component" value="Unassembled WGS sequence"/>
</dbReference>
<feature type="region of interest" description="Disordered" evidence="2">
    <location>
        <begin position="401"/>
        <end position="428"/>
    </location>
</feature>
<keyword evidence="6" id="KW-1185">Reference proteome</keyword>
<proteinExistence type="inferred from homology"/>
<evidence type="ECO:0000259" key="4">
    <source>
        <dbReference type="Pfam" id="PF25888"/>
    </source>
</evidence>
<dbReference type="Pfam" id="PF25888">
    <property type="entry name" value="WHD_DnaB"/>
    <property type="match status" value="1"/>
</dbReference>
<reference evidence="5 6" key="1">
    <citation type="journal article" date="2019" name="Int. J. Syst. Evol. Microbiol.">
        <title>The Global Catalogue of Microorganisms (GCM) 10K type strain sequencing project: providing services to taxonomists for standard genome sequencing and annotation.</title>
        <authorList>
            <consortium name="The Broad Institute Genomics Platform"/>
            <consortium name="The Broad Institute Genome Sequencing Center for Infectious Disease"/>
            <person name="Wu L."/>
            <person name="Ma J."/>
        </authorList>
    </citation>
    <scope>NUCLEOTIDE SEQUENCE [LARGE SCALE GENOMIC DNA]</scope>
    <source>
        <strain evidence="5 6">JCM 9731</strain>
    </source>
</reference>
<organism evidence="5 6">
    <name type="scientific">Bacillus carboniphilus</name>
    <dbReference type="NCBI Taxonomy" id="86663"/>
    <lineage>
        <taxon>Bacteria</taxon>
        <taxon>Bacillati</taxon>
        <taxon>Bacillota</taxon>
        <taxon>Bacilli</taxon>
        <taxon>Bacillales</taxon>
        <taxon>Bacillaceae</taxon>
        <taxon>Bacillus</taxon>
    </lineage>
</organism>
<feature type="compositionally biased region" description="Polar residues" evidence="2">
    <location>
        <begin position="410"/>
        <end position="419"/>
    </location>
</feature>
<dbReference type="Gene3D" id="1.10.10.630">
    <property type="entry name" value="DnaD domain-like"/>
    <property type="match status" value="1"/>
</dbReference>
<dbReference type="InterPro" id="IPR058660">
    <property type="entry name" value="WHD_DnaB"/>
</dbReference>
<evidence type="ECO:0000313" key="5">
    <source>
        <dbReference type="EMBL" id="GAA0333374.1"/>
    </source>
</evidence>
<dbReference type="RefSeq" id="WP_343799558.1">
    <property type="nucleotide sequence ID" value="NZ_BAAADJ010000023.1"/>
</dbReference>
<protein>
    <submittedName>
        <fullName evidence="5">DnaD domain protein</fullName>
    </submittedName>
</protein>
<dbReference type="InterPro" id="IPR006343">
    <property type="entry name" value="DnaB/C_C"/>
</dbReference>
<sequence length="466" mass="54429">MEVRHWTELVPGDTYQIQASGLIQPVLQRVVSLLYQPLIGSTATALYTTLLSELEENRTQSKRNYHHFLMAVLNIPLKDIFKARLKLEGIGLLRTYRSKVGEEPMYVYELQPPLSPQSFFHDSMMSYYLQRKLGDHHFDRLKDYFKVESILDSSSHEEMTRSFHEVFTSSTSQAPKAITPDENVDEENWIDMNEGQAPKVRPANFSLDLFYGGLSDNFIKTKSITPQVEETILKLAYIYNLSPLDMQKVLLEAIDEHQEVDLEELRKAAKSWYELQKGKNLPNLIHRKLPSEPQKGKQVEKPKKLTKEEELIRYLSEVTPKQFLTDQANGHEPTKSDLDLIETIMVEQGLEPGVINVLLYYVLLKQDMRLTKTYVQKIAGHWARKNIRTVKEAFEFAKQENQKFQNQKQSSTRKTSYKTTGKKESLPDWFEEERKRRKEVAVAATKFDDFDFELERRKLEEELKKK</sequence>
<dbReference type="InterPro" id="IPR034829">
    <property type="entry name" value="DnaD-like_sf"/>
</dbReference>
<name>A0ABN0WDA5_9BACI</name>
<evidence type="ECO:0000256" key="1">
    <source>
        <dbReference type="ARBA" id="ARBA00093462"/>
    </source>
</evidence>
<evidence type="ECO:0000313" key="6">
    <source>
        <dbReference type="Proteomes" id="UP001500782"/>
    </source>
</evidence>
<comment type="similarity">
    <text evidence="1">Belongs to the DnaB/DnaD family.</text>
</comment>
<accession>A0ABN0WDA5</accession>